<dbReference type="EMBL" id="MZNU01000102">
    <property type="protein sequence ID" value="OWP04506.1"/>
    <property type="molecule type" value="Genomic_DNA"/>
</dbReference>
<name>A0A218ZBF4_9HELO</name>
<protein>
    <submittedName>
        <fullName evidence="2">Uncharacterized protein</fullName>
    </submittedName>
</protein>
<gene>
    <name evidence="2" type="ORF">B2J93_1365</name>
</gene>
<dbReference type="Proteomes" id="UP000242519">
    <property type="component" value="Unassembled WGS sequence"/>
</dbReference>
<dbReference type="InParanoid" id="A0A218ZBF4"/>
<sequence>MEAQPPPPTLDARADRRRRRRRRSGGWPELLPAIVSGGPLLAPTSPLGLDETPWCGTALDLHPHTLQAPVQDFWAVMQEPTCVDGGVDRISRSARRFRYPPHSAMCSVAWPGCPFAPPPRRAESLDRRLNYPPAFFRLLVPLHPSRQIPRGSGCSACSAGGARGSDHALVGRNSPGGPEVAGCRS</sequence>
<evidence type="ECO:0000313" key="2">
    <source>
        <dbReference type="EMBL" id="OWP04506.1"/>
    </source>
</evidence>
<proteinExistence type="predicted"/>
<evidence type="ECO:0000256" key="1">
    <source>
        <dbReference type="SAM" id="MobiDB-lite"/>
    </source>
</evidence>
<reference evidence="2 3" key="1">
    <citation type="submission" date="2017-04" db="EMBL/GenBank/DDBJ databases">
        <title>Draft genome sequence of Marssonina coronaria NL1: causal agent of apple blotch.</title>
        <authorList>
            <person name="Cheng Q."/>
        </authorList>
    </citation>
    <scope>NUCLEOTIDE SEQUENCE [LARGE SCALE GENOMIC DNA]</scope>
    <source>
        <strain evidence="2 3">NL1</strain>
    </source>
</reference>
<accession>A0A218ZBF4</accession>
<keyword evidence="3" id="KW-1185">Reference proteome</keyword>
<feature type="compositionally biased region" description="Basic residues" evidence="1">
    <location>
        <begin position="15"/>
        <end position="24"/>
    </location>
</feature>
<feature type="region of interest" description="Disordered" evidence="1">
    <location>
        <begin position="1"/>
        <end position="25"/>
    </location>
</feature>
<dbReference type="AlphaFoldDB" id="A0A218ZBF4"/>
<comment type="caution">
    <text evidence="2">The sequence shown here is derived from an EMBL/GenBank/DDBJ whole genome shotgun (WGS) entry which is preliminary data.</text>
</comment>
<organism evidence="2 3">
    <name type="scientific">Diplocarpon coronariae</name>
    <dbReference type="NCBI Taxonomy" id="2795749"/>
    <lineage>
        <taxon>Eukaryota</taxon>
        <taxon>Fungi</taxon>
        <taxon>Dikarya</taxon>
        <taxon>Ascomycota</taxon>
        <taxon>Pezizomycotina</taxon>
        <taxon>Leotiomycetes</taxon>
        <taxon>Helotiales</taxon>
        <taxon>Drepanopezizaceae</taxon>
        <taxon>Diplocarpon</taxon>
    </lineage>
</organism>
<evidence type="ECO:0000313" key="3">
    <source>
        <dbReference type="Proteomes" id="UP000242519"/>
    </source>
</evidence>
<feature type="region of interest" description="Disordered" evidence="1">
    <location>
        <begin position="164"/>
        <end position="185"/>
    </location>
</feature>